<feature type="domain" description="HTH luxR-type" evidence="6">
    <location>
        <begin position="447"/>
        <end position="505"/>
    </location>
</feature>
<evidence type="ECO:0000313" key="8">
    <source>
        <dbReference type="Proteomes" id="UP000192343"/>
    </source>
</evidence>
<keyword evidence="1" id="KW-0805">Transcription regulation</keyword>
<keyword evidence="8" id="KW-1185">Reference proteome</keyword>
<dbReference type="AlphaFoldDB" id="A0A1Y1RZR4"/>
<dbReference type="Pfam" id="PF00196">
    <property type="entry name" value="GerE"/>
    <property type="match status" value="1"/>
</dbReference>
<gene>
    <name evidence="7" type="ORF">B4O97_06745</name>
</gene>
<dbReference type="PANTHER" id="PTHR44688">
    <property type="entry name" value="DNA-BINDING TRANSCRIPTIONAL ACTIVATOR DEVR_DOSR"/>
    <property type="match status" value="1"/>
</dbReference>
<dbReference type="GO" id="GO:0006355">
    <property type="term" value="P:regulation of DNA-templated transcription"/>
    <property type="evidence" value="ECO:0007669"/>
    <property type="project" value="InterPro"/>
</dbReference>
<dbReference type="SUPFAM" id="SSF49785">
    <property type="entry name" value="Galactose-binding domain-like"/>
    <property type="match status" value="1"/>
</dbReference>
<dbReference type="InterPro" id="IPR000792">
    <property type="entry name" value="Tscrpt_reg_LuxR_C"/>
</dbReference>
<dbReference type="PROSITE" id="PS00622">
    <property type="entry name" value="HTH_LUXR_1"/>
    <property type="match status" value="1"/>
</dbReference>
<feature type="transmembrane region" description="Helical" evidence="4">
    <location>
        <begin position="398"/>
        <end position="419"/>
    </location>
</feature>
<dbReference type="InterPro" id="IPR011623">
    <property type="entry name" value="7TMR_DISM_rcpt_extracell_dom1"/>
</dbReference>
<evidence type="ECO:0000256" key="2">
    <source>
        <dbReference type="ARBA" id="ARBA00023125"/>
    </source>
</evidence>
<keyword evidence="2" id="KW-0238">DNA-binding</keyword>
<feature type="transmembrane region" description="Helical" evidence="4">
    <location>
        <begin position="349"/>
        <end position="369"/>
    </location>
</feature>
<protein>
    <recommendedName>
        <fullName evidence="6">HTH luxR-type domain-containing protein</fullName>
    </recommendedName>
</protein>
<feature type="transmembrane region" description="Helical" evidence="4">
    <location>
        <begin position="197"/>
        <end position="218"/>
    </location>
</feature>
<reference evidence="7 8" key="1">
    <citation type="submission" date="2017-03" db="EMBL/GenBank/DDBJ databases">
        <title>Draft Genome sequence of Marispirochaeta sp. strain JC444.</title>
        <authorList>
            <person name="Shivani Y."/>
            <person name="Subhash Y."/>
            <person name="Sasikala C."/>
            <person name="Ramana C."/>
        </authorList>
    </citation>
    <scope>NUCLEOTIDE SEQUENCE [LARGE SCALE GENOMIC DNA]</scope>
    <source>
        <strain evidence="7 8">JC444</strain>
    </source>
</reference>
<feature type="transmembrane region" description="Helical" evidence="4">
    <location>
        <begin position="320"/>
        <end position="342"/>
    </location>
</feature>
<dbReference type="GO" id="GO:0003677">
    <property type="term" value="F:DNA binding"/>
    <property type="evidence" value="ECO:0007669"/>
    <property type="project" value="UniProtKB-KW"/>
</dbReference>
<feature type="chain" id="PRO_5012372518" description="HTH luxR-type domain-containing protein" evidence="5">
    <location>
        <begin position="18"/>
        <end position="507"/>
    </location>
</feature>
<dbReference type="CDD" id="cd06170">
    <property type="entry name" value="LuxR_C_like"/>
    <property type="match status" value="1"/>
</dbReference>
<organism evidence="7 8">
    <name type="scientific">Marispirochaeta aestuarii</name>
    <dbReference type="NCBI Taxonomy" id="1963862"/>
    <lineage>
        <taxon>Bacteria</taxon>
        <taxon>Pseudomonadati</taxon>
        <taxon>Spirochaetota</taxon>
        <taxon>Spirochaetia</taxon>
        <taxon>Spirochaetales</taxon>
        <taxon>Spirochaetaceae</taxon>
        <taxon>Marispirochaeta</taxon>
    </lineage>
</organism>
<accession>A0A1Y1RZR4</accession>
<dbReference type="STRING" id="1963862.B4O97_06745"/>
<dbReference type="InterPro" id="IPR008979">
    <property type="entry name" value="Galactose-bd-like_sf"/>
</dbReference>
<evidence type="ECO:0000313" key="7">
    <source>
        <dbReference type="EMBL" id="ORC36281.1"/>
    </source>
</evidence>
<evidence type="ECO:0000256" key="3">
    <source>
        <dbReference type="ARBA" id="ARBA00023163"/>
    </source>
</evidence>
<keyword evidence="3" id="KW-0804">Transcription</keyword>
<dbReference type="Proteomes" id="UP000192343">
    <property type="component" value="Unassembled WGS sequence"/>
</dbReference>
<dbReference type="RefSeq" id="WP_083049432.1">
    <property type="nucleotide sequence ID" value="NZ_MWQY01000006.1"/>
</dbReference>
<evidence type="ECO:0000256" key="1">
    <source>
        <dbReference type="ARBA" id="ARBA00023015"/>
    </source>
</evidence>
<feature type="transmembrane region" description="Helical" evidence="4">
    <location>
        <begin position="225"/>
        <end position="244"/>
    </location>
</feature>
<dbReference type="PRINTS" id="PR00038">
    <property type="entry name" value="HTHLUXR"/>
</dbReference>
<dbReference type="InterPro" id="IPR016032">
    <property type="entry name" value="Sig_transdc_resp-reg_C-effctor"/>
</dbReference>
<keyword evidence="4" id="KW-0472">Membrane</keyword>
<feature type="transmembrane region" description="Helical" evidence="4">
    <location>
        <begin position="292"/>
        <end position="314"/>
    </location>
</feature>
<dbReference type="OrthoDB" id="9809348at2"/>
<dbReference type="Gene3D" id="1.10.10.10">
    <property type="entry name" value="Winged helix-like DNA-binding domain superfamily/Winged helix DNA-binding domain"/>
    <property type="match status" value="1"/>
</dbReference>
<proteinExistence type="predicted"/>
<feature type="transmembrane region" description="Helical" evidence="4">
    <location>
        <begin position="264"/>
        <end position="280"/>
    </location>
</feature>
<keyword evidence="4" id="KW-0812">Transmembrane</keyword>
<dbReference type="SUPFAM" id="SSF46894">
    <property type="entry name" value="C-terminal effector domain of the bipartite response regulators"/>
    <property type="match status" value="1"/>
</dbReference>
<dbReference type="InterPro" id="IPR036388">
    <property type="entry name" value="WH-like_DNA-bd_sf"/>
</dbReference>
<dbReference type="PROSITE" id="PS50043">
    <property type="entry name" value="HTH_LUXR_2"/>
    <property type="match status" value="1"/>
</dbReference>
<keyword evidence="4" id="KW-1133">Transmembrane helix</keyword>
<evidence type="ECO:0000256" key="5">
    <source>
        <dbReference type="SAM" id="SignalP"/>
    </source>
</evidence>
<dbReference type="EMBL" id="MWQY01000006">
    <property type="protein sequence ID" value="ORC36281.1"/>
    <property type="molecule type" value="Genomic_DNA"/>
</dbReference>
<name>A0A1Y1RZR4_9SPIO</name>
<evidence type="ECO:0000259" key="6">
    <source>
        <dbReference type="PROSITE" id="PS50043"/>
    </source>
</evidence>
<dbReference type="PANTHER" id="PTHR44688:SF16">
    <property type="entry name" value="DNA-BINDING TRANSCRIPTIONAL ACTIVATOR DEVR_DOSR"/>
    <property type="match status" value="1"/>
</dbReference>
<keyword evidence="5" id="KW-0732">Signal</keyword>
<evidence type="ECO:0000256" key="4">
    <source>
        <dbReference type="SAM" id="Phobius"/>
    </source>
</evidence>
<feature type="signal peptide" evidence="5">
    <location>
        <begin position="1"/>
        <end position="17"/>
    </location>
</feature>
<dbReference type="SMART" id="SM00421">
    <property type="entry name" value="HTH_LUXR"/>
    <property type="match status" value="1"/>
</dbReference>
<dbReference type="Pfam" id="PF07695">
    <property type="entry name" value="7TMR-DISM_7TM"/>
    <property type="match status" value="1"/>
</dbReference>
<comment type="caution">
    <text evidence="7">The sequence shown here is derived from an EMBL/GenBank/DDBJ whole genome shotgun (WGS) entry which is preliminary data.</text>
</comment>
<sequence>MLILLLWAALLGGGCSAAPSFPRASEGVIDLRQWDFGRNGPVDLAGEWHIYWKQLLGPAGDGGEQPKPDGFFLMPGTWNQWPDSRNPVGGTGFATFTLDILLPPEMTRAGLWIPNASTAYKLWINGKEIAGCGTVGTSRESSEPEYRMRTVQFETDDNRASLLLQVSNFHHRRGGMWKPLQIGTVDQINSMLTIETMYDLLLFGSFLMMGIYNLFLFLRTPGGPGAALLLSAMFWVLALRVLLLGQMLITQFIPDIQWLVQLKIEYLTSHAVPILFIWALDRIYPGKLGRWFLLGMSGFVALNSLIMLATPVLFYSRLVLYFLMAVLAALLYAAIRFIAVVLKGDKGALIIVGAVMIFFLIVFGETIHYRELILSRDFTPFGFLITLILGPSFHSSSAYLVSTIATLLILFISTNLLVLKASPALLMLQNPSADSGTTEELIIRYGVTPREAELLELVARGYSNKEIAAELFISEGTVKNHLHHIMTKLKVRNRTELSLRVRTRDAQ</sequence>